<gene>
    <name evidence="13" type="primary">cysS</name>
    <name evidence="15" type="ORF">J2S11_001944</name>
</gene>
<evidence type="ECO:0000313" key="16">
    <source>
        <dbReference type="Proteomes" id="UP001235840"/>
    </source>
</evidence>
<evidence type="ECO:0000256" key="1">
    <source>
        <dbReference type="ARBA" id="ARBA00004496"/>
    </source>
</evidence>
<dbReference type="NCBIfam" id="TIGR00435">
    <property type="entry name" value="cysS"/>
    <property type="match status" value="1"/>
</dbReference>
<dbReference type="EC" id="6.1.1.16" evidence="13"/>
<feature type="short sequence motif" description="'HIGH' region" evidence="13">
    <location>
        <begin position="31"/>
        <end position="41"/>
    </location>
</feature>
<dbReference type="InterPro" id="IPR015803">
    <property type="entry name" value="Cys-tRNA-ligase"/>
</dbReference>
<evidence type="ECO:0000256" key="3">
    <source>
        <dbReference type="ARBA" id="ARBA00011245"/>
    </source>
</evidence>
<comment type="catalytic activity">
    <reaction evidence="12 13">
        <text>tRNA(Cys) + L-cysteine + ATP = L-cysteinyl-tRNA(Cys) + AMP + diphosphate</text>
        <dbReference type="Rhea" id="RHEA:17773"/>
        <dbReference type="Rhea" id="RHEA-COMP:9661"/>
        <dbReference type="Rhea" id="RHEA-COMP:9679"/>
        <dbReference type="ChEBI" id="CHEBI:30616"/>
        <dbReference type="ChEBI" id="CHEBI:33019"/>
        <dbReference type="ChEBI" id="CHEBI:35235"/>
        <dbReference type="ChEBI" id="CHEBI:78442"/>
        <dbReference type="ChEBI" id="CHEBI:78517"/>
        <dbReference type="ChEBI" id="CHEBI:456215"/>
        <dbReference type="EC" id="6.1.1.16"/>
    </reaction>
</comment>
<evidence type="ECO:0000256" key="5">
    <source>
        <dbReference type="ARBA" id="ARBA00022598"/>
    </source>
</evidence>
<dbReference type="EMBL" id="JAUSTY010000007">
    <property type="protein sequence ID" value="MDQ0166043.1"/>
    <property type="molecule type" value="Genomic_DNA"/>
</dbReference>
<evidence type="ECO:0000256" key="9">
    <source>
        <dbReference type="ARBA" id="ARBA00022840"/>
    </source>
</evidence>
<dbReference type="Pfam" id="PF09190">
    <property type="entry name" value="DALR_2"/>
    <property type="match status" value="1"/>
</dbReference>
<evidence type="ECO:0000256" key="11">
    <source>
        <dbReference type="ARBA" id="ARBA00023146"/>
    </source>
</evidence>
<keyword evidence="10 13" id="KW-0648">Protein biosynthesis</keyword>
<organism evidence="15 16">
    <name type="scientific">Caldalkalibacillus horti</name>
    <dbReference type="NCBI Taxonomy" id="77523"/>
    <lineage>
        <taxon>Bacteria</taxon>
        <taxon>Bacillati</taxon>
        <taxon>Bacillota</taxon>
        <taxon>Bacilli</taxon>
        <taxon>Bacillales</taxon>
        <taxon>Bacillaceae</taxon>
        <taxon>Caldalkalibacillus</taxon>
    </lineage>
</organism>
<sequence>MSIRIYNTLTRKKEEFVPLEPGKVKMYVCGPTVYNHIHIGNTRPAIFFDTVRRYLIYKGYDVQFVSNFTDVDDRIIQAGIEQGISAQEVAELYIDSYHSYTSKLGVQKADEHPRVTENMNEIVDFIDQLVQKGIAYEANGDVYYRTNHFDDYGKLSHQKTSELFEGVRIGVGEAKESPTDFTLWKKAKPQEVSWDSPWGQGRPGWHIECSSMIRKYLGDTIDIHGGGIDLVFPHHENEIAQTEALTEKPLANYWMHNAMLNIDNQKMSKSLGNFVRVNDVLAQHDPQVVRFFMLSGQYRSPINFSDLLLDQASNGFDRLKTVVANLAHRFKTALDTDVSEEQLEQLGKWKAAFEEAMNDDFNTAAAISVLFELTREINTVLQEESAPLKLLQQYHTTLLTLAGVLGIVLAEEPELLDADIEQLIEERQQARRERNFARADEIRDQLSQQGIILEDTPQGMRWRRK</sequence>
<feature type="short sequence motif" description="'KMSKS' region" evidence="13">
    <location>
        <begin position="266"/>
        <end position="270"/>
    </location>
</feature>
<proteinExistence type="inferred from homology"/>
<protein>
    <recommendedName>
        <fullName evidence="13">Cysteine--tRNA ligase</fullName>
        <ecNumber evidence="13">6.1.1.16</ecNumber>
    </recommendedName>
    <alternativeName>
        <fullName evidence="13">Cysteinyl-tRNA synthetase</fullName>
        <shortName evidence="13">CysRS</shortName>
    </alternativeName>
</protein>
<dbReference type="InterPro" id="IPR024909">
    <property type="entry name" value="Cys-tRNA/MSH_ligase"/>
</dbReference>
<evidence type="ECO:0000256" key="8">
    <source>
        <dbReference type="ARBA" id="ARBA00022833"/>
    </source>
</evidence>
<accession>A0ABT9VYH0</accession>
<dbReference type="Gene3D" id="1.20.120.1910">
    <property type="entry name" value="Cysteine-tRNA ligase, C-terminal anti-codon recognition domain"/>
    <property type="match status" value="1"/>
</dbReference>
<dbReference type="CDD" id="cd07963">
    <property type="entry name" value="Anticodon_Ia_Cys"/>
    <property type="match status" value="1"/>
</dbReference>
<evidence type="ECO:0000256" key="10">
    <source>
        <dbReference type="ARBA" id="ARBA00022917"/>
    </source>
</evidence>
<dbReference type="Proteomes" id="UP001235840">
    <property type="component" value="Unassembled WGS sequence"/>
</dbReference>
<dbReference type="SMART" id="SM00840">
    <property type="entry name" value="DALR_2"/>
    <property type="match status" value="1"/>
</dbReference>
<keyword evidence="11 13" id="KW-0030">Aminoacyl-tRNA synthetase</keyword>
<reference evidence="15 16" key="1">
    <citation type="submission" date="2023-07" db="EMBL/GenBank/DDBJ databases">
        <title>Genomic Encyclopedia of Type Strains, Phase IV (KMG-IV): sequencing the most valuable type-strain genomes for metagenomic binning, comparative biology and taxonomic classification.</title>
        <authorList>
            <person name="Goeker M."/>
        </authorList>
    </citation>
    <scope>NUCLEOTIDE SEQUENCE [LARGE SCALE GENOMIC DNA]</scope>
    <source>
        <strain evidence="15 16">DSM 12751</strain>
    </source>
</reference>
<dbReference type="Gene3D" id="3.40.50.620">
    <property type="entry name" value="HUPs"/>
    <property type="match status" value="1"/>
</dbReference>
<dbReference type="SUPFAM" id="SSF52374">
    <property type="entry name" value="Nucleotidylyl transferase"/>
    <property type="match status" value="1"/>
</dbReference>
<dbReference type="Pfam" id="PF01406">
    <property type="entry name" value="tRNA-synt_1e"/>
    <property type="match status" value="1"/>
</dbReference>
<dbReference type="InterPro" id="IPR056411">
    <property type="entry name" value="CysS_C"/>
</dbReference>
<dbReference type="InterPro" id="IPR032678">
    <property type="entry name" value="tRNA-synt_1_cat_dom"/>
</dbReference>
<evidence type="ECO:0000313" key="15">
    <source>
        <dbReference type="EMBL" id="MDQ0166043.1"/>
    </source>
</evidence>
<dbReference type="InterPro" id="IPR014729">
    <property type="entry name" value="Rossmann-like_a/b/a_fold"/>
</dbReference>
<feature type="binding site" evidence="13">
    <location>
        <position position="238"/>
    </location>
    <ligand>
        <name>Zn(2+)</name>
        <dbReference type="ChEBI" id="CHEBI:29105"/>
    </ligand>
</feature>
<dbReference type="HAMAP" id="MF_00041">
    <property type="entry name" value="Cys_tRNA_synth"/>
    <property type="match status" value="1"/>
</dbReference>
<keyword evidence="16" id="KW-1185">Reference proteome</keyword>
<dbReference type="RefSeq" id="WP_307393958.1">
    <property type="nucleotide sequence ID" value="NZ_BAAADK010000048.1"/>
</dbReference>
<keyword evidence="13" id="KW-0597">Phosphoprotein</keyword>
<dbReference type="InterPro" id="IPR015273">
    <property type="entry name" value="Cys-tRNA-synt_Ia_DALR"/>
</dbReference>
<comment type="similarity">
    <text evidence="2 13">Belongs to the class-I aminoacyl-tRNA synthetase family.</text>
</comment>
<keyword evidence="9 13" id="KW-0067">ATP-binding</keyword>
<dbReference type="GO" id="GO:0004817">
    <property type="term" value="F:cysteine-tRNA ligase activity"/>
    <property type="evidence" value="ECO:0007669"/>
    <property type="project" value="UniProtKB-EC"/>
</dbReference>
<evidence type="ECO:0000256" key="7">
    <source>
        <dbReference type="ARBA" id="ARBA00022741"/>
    </source>
</evidence>
<evidence type="ECO:0000256" key="12">
    <source>
        <dbReference type="ARBA" id="ARBA00047398"/>
    </source>
</evidence>
<dbReference type="PANTHER" id="PTHR10890:SF3">
    <property type="entry name" value="CYSTEINE--TRNA LIGASE, CYTOPLASMIC"/>
    <property type="match status" value="1"/>
</dbReference>
<feature type="binding site" evidence="13">
    <location>
        <position position="209"/>
    </location>
    <ligand>
        <name>Zn(2+)</name>
        <dbReference type="ChEBI" id="CHEBI:29105"/>
    </ligand>
</feature>
<evidence type="ECO:0000259" key="14">
    <source>
        <dbReference type="SMART" id="SM00840"/>
    </source>
</evidence>
<dbReference type="CDD" id="cd00672">
    <property type="entry name" value="CysRS_core"/>
    <property type="match status" value="1"/>
</dbReference>
<evidence type="ECO:0000256" key="2">
    <source>
        <dbReference type="ARBA" id="ARBA00005594"/>
    </source>
</evidence>
<evidence type="ECO:0000256" key="4">
    <source>
        <dbReference type="ARBA" id="ARBA00022490"/>
    </source>
</evidence>
<keyword evidence="5 13" id="KW-0436">Ligase</keyword>
<evidence type="ECO:0000256" key="6">
    <source>
        <dbReference type="ARBA" id="ARBA00022723"/>
    </source>
</evidence>
<dbReference type="SUPFAM" id="SSF47323">
    <property type="entry name" value="Anticodon-binding domain of a subclass of class I aminoacyl-tRNA synthetases"/>
    <property type="match status" value="1"/>
</dbReference>
<feature type="binding site" evidence="13">
    <location>
        <position position="234"/>
    </location>
    <ligand>
        <name>Zn(2+)</name>
        <dbReference type="ChEBI" id="CHEBI:29105"/>
    </ligand>
</feature>
<evidence type="ECO:0000256" key="13">
    <source>
        <dbReference type="HAMAP-Rule" id="MF_00041"/>
    </source>
</evidence>
<dbReference type="InterPro" id="IPR009080">
    <property type="entry name" value="tRNAsynth_Ia_anticodon-bd"/>
</dbReference>
<name>A0ABT9VYH0_9BACI</name>
<dbReference type="Pfam" id="PF23493">
    <property type="entry name" value="CysS_C"/>
    <property type="match status" value="1"/>
</dbReference>
<keyword evidence="7 13" id="KW-0547">Nucleotide-binding</keyword>
<keyword evidence="8 13" id="KW-0862">Zinc</keyword>
<feature type="domain" description="Cysteinyl-tRNA synthetase class Ia DALR" evidence="14">
    <location>
        <begin position="352"/>
        <end position="416"/>
    </location>
</feature>
<comment type="subcellular location">
    <subcellularLocation>
        <location evidence="1 13">Cytoplasm</location>
    </subcellularLocation>
</comment>
<dbReference type="PANTHER" id="PTHR10890">
    <property type="entry name" value="CYSTEINYL-TRNA SYNTHETASE"/>
    <property type="match status" value="1"/>
</dbReference>
<keyword evidence="4 13" id="KW-0963">Cytoplasm</keyword>
<keyword evidence="6 13" id="KW-0479">Metal-binding</keyword>
<comment type="subunit">
    <text evidence="3 13">Monomer.</text>
</comment>
<dbReference type="PRINTS" id="PR00983">
    <property type="entry name" value="TRNASYNTHCYS"/>
</dbReference>
<comment type="cofactor">
    <cofactor evidence="13">
        <name>Zn(2+)</name>
        <dbReference type="ChEBI" id="CHEBI:29105"/>
    </cofactor>
    <text evidence="13">Binds 1 zinc ion per subunit.</text>
</comment>
<feature type="binding site" evidence="13">
    <location>
        <position position="29"/>
    </location>
    <ligand>
        <name>Zn(2+)</name>
        <dbReference type="ChEBI" id="CHEBI:29105"/>
    </ligand>
</feature>
<feature type="binding site" evidence="13">
    <location>
        <position position="269"/>
    </location>
    <ligand>
        <name>ATP</name>
        <dbReference type="ChEBI" id="CHEBI:30616"/>
    </ligand>
</feature>
<comment type="caution">
    <text evidence="15">The sequence shown here is derived from an EMBL/GenBank/DDBJ whole genome shotgun (WGS) entry which is preliminary data.</text>
</comment>
<feature type="modified residue" description="Phosphoserine" evidence="13">
    <location>
        <position position="270"/>
    </location>
</feature>